<keyword evidence="4 8" id="KW-0812">Transmembrane</keyword>
<feature type="transmembrane region" description="Helical" evidence="8">
    <location>
        <begin position="5"/>
        <end position="23"/>
    </location>
</feature>
<feature type="transmembrane region" description="Helical" evidence="8">
    <location>
        <begin position="228"/>
        <end position="247"/>
    </location>
</feature>
<dbReference type="GO" id="GO:0015128">
    <property type="term" value="F:gluconate transmembrane transporter activity"/>
    <property type="evidence" value="ECO:0007669"/>
    <property type="project" value="InterPro"/>
</dbReference>
<dbReference type="EMBL" id="JAAZWO010000009">
    <property type="protein sequence ID" value="MBC2397986.1"/>
    <property type="molecule type" value="Genomic_DNA"/>
</dbReference>
<dbReference type="Pfam" id="PF02447">
    <property type="entry name" value="GntP_permease"/>
    <property type="match status" value="1"/>
</dbReference>
<evidence type="ECO:0000256" key="8">
    <source>
        <dbReference type="SAM" id="Phobius"/>
    </source>
</evidence>
<evidence type="ECO:0000313" key="10">
    <source>
        <dbReference type="Proteomes" id="UP000563151"/>
    </source>
</evidence>
<evidence type="ECO:0000256" key="4">
    <source>
        <dbReference type="ARBA" id="ARBA00022692"/>
    </source>
</evidence>
<sequence>MSSAAYLSLVMFIGVSILLFMIIKLKLQAFISLLIVSMGVGIAAGMPLDKVMSSIQNGMGGTLGFIAVVVGLGAMFGQMLEVSGGAERLARTLISKFGKDKASWALMITGFIISIPVFFDVAFIILVPIVYSLAKDAKKSVLYYGIPLLTGLAVTHSFVPPTPGPVAVAQLVNADLGKVILFGIIIGIPCAIIAGPIFGKYIGNKIYAEVPEYMVSDIKNDIKEDKDLPSFGFICFTILIPIILIVLNTFTNVYLPKGNSVRNIMTFVGHPFAALTIATLVAFIGLGRCRGLSREEVNKIATSSLNSSGLIILVTGAGGVFKQVLIDSGVGKMLAESVAGSHLSPILLAFFIAAVVRVAAGSATVAMMTAGGIVSPILSSFNVEPALIVIAIASGATVLSHVNDSGFWLVNRYFGISEKDTLRSWTMMETIIGVFGLIGCLILNLFV</sequence>
<dbReference type="AlphaFoldDB" id="A0A923EA68"/>
<feature type="transmembrane region" description="Helical" evidence="8">
    <location>
        <begin position="422"/>
        <end position="446"/>
    </location>
</feature>
<keyword evidence="3" id="KW-1003">Cell membrane</keyword>
<evidence type="ECO:0000256" key="7">
    <source>
        <dbReference type="ARBA" id="ARBA00049663"/>
    </source>
</evidence>
<name>A0A923EA68_CLOTT</name>
<accession>A0A923EA68</accession>
<evidence type="ECO:0000256" key="5">
    <source>
        <dbReference type="ARBA" id="ARBA00022989"/>
    </source>
</evidence>
<organism evidence="9 10">
    <name type="scientific">Clostridium tetanomorphum</name>
    <dbReference type="NCBI Taxonomy" id="1553"/>
    <lineage>
        <taxon>Bacteria</taxon>
        <taxon>Bacillati</taxon>
        <taxon>Bacillota</taxon>
        <taxon>Clostridia</taxon>
        <taxon>Eubacteriales</taxon>
        <taxon>Clostridiaceae</taxon>
        <taxon>Clostridium</taxon>
    </lineage>
</organism>
<dbReference type="RefSeq" id="WP_035148416.1">
    <property type="nucleotide sequence ID" value="NZ_JAAZWO010000009.1"/>
</dbReference>
<dbReference type="InterPro" id="IPR003474">
    <property type="entry name" value="Glcn_transporter"/>
</dbReference>
<proteinExistence type="inferred from homology"/>
<evidence type="ECO:0000256" key="6">
    <source>
        <dbReference type="ARBA" id="ARBA00023136"/>
    </source>
</evidence>
<keyword evidence="5 8" id="KW-1133">Transmembrane helix</keyword>
<evidence type="ECO:0000256" key="2">
    <source>
        <dbReference type="ARBA" id="ARBA00022448"/>
    </source>
</evidence>
<keyword evidence="6 8" id="KW-0472">Membrane</keyword>
<feature type="transmembrane region" description="Helical" evidence="8">
    <location>
        <begin position="307"/>
        <end position="326"/>
    </location>
</feature>
<dbReference type="GO" id="GO:0005886">
    <property type="term" value="C:plasma membrane"/>
    <property type="evidence" value="ECO:0007669"/>
    <property type="project" value="UniProtKB-SubCell"/>
</dbReference>
<protein>
    <submittedName>
        <fullName evidence="9">Gluconate transporter</fullName>
    </submittedName>
</protein>
<feature type="transmembrane region" description="Helical" evidence="8">
    <location>
        <begin position="60"/>
        <end position="80"/>
    </location>
</feature>
<dbReference type="Proteomes" id="UP000563151">
    <property type="component" value="Unassembled WGS sequence"/>
</dbReference>
<feature type="transmembrane region" description="Helical" evidence="8">
    <location>
        <begin position="104"/>
        <end position="134"/>
    </location>
</feature>
<keyword evidence="10" id="KW-1185">Reference proteome</keyword>
<keyword evidence="2" id="KW-0813">Transport</keyword>
<dbReference type="PANTHER" id="PTHR30354:SF22">
    <property type="entry name" value="HIGH-AFFINITY GLUCONATE TRANSPORTER"/>
    <property type="match status" value="1"/>
</dbReference>
<evidence type="ECO:0000256" key="3">
    <source>
        <dbReference type="ARBA" id="ARBA00022475"/>
    </source>
</evidence>
<dbReference type="PANTHER" id="PTHR30354">
    <property type="entry name" value="GNT FAMILY GLUCONATE TRANSPORTER"/>
    <property type="match status" value="1"/>
</dbReference>
<dbReference type="NCBIfam" id="TIGR00791">
    <property type="entry name" value="gntP"/>
    <property type="match status" value="1"/>
</dbReference>
<feature type="transmembrane region" description="Helical" evidence="8">
    <location>
        <begin position="346"/>
        <end position="374"/>
    </location>
</feature>
<evidence type="ECO:0000256" key="1">
    <source>
        <dbReference type="ARBA" id="ARBA00004651"/>
    </source>
</evidence>
<comment type="similarity">
    <text evidence="7">Belongs to the GntP permease family.</text>
</comment>
<comment type="caution">
    <text evidence="9">The sequence shown here is derived from an EMBL/GenBank/DDBJ whole genome shotgun (WGS) entry which is preliminary data.</text>
</comment>
<reference evidence="9 10" key="1">
    <citation type="submission" date="2020-04" db="EMBL/GenBank/DDBJ databases">
        <title>Genomic insights into acetone-butanol-ethanol (ABE) fermentation by sequencing solventogenic clostridia strains.</title>
        <authorList>
            <person name="Brown S."/>
        </authorList>
    </citation>
    <scope>NUCLEOTIDE SEQUENCE [LARGE SCALE GENOMIC DNA]</scope>
    <source>
        <strain evidence="9 10">DJ011</strain>
    </source>
</reference>
<comment type="subcellular location">
    <subcellularLocation>
        <location evidence="1">Cell membrane</location>
        <topology evidence="1">Multi-pass membrane protein</topology>
    </subcellularLocation>
</comment>
<feature type="transmembrane region" description="Helical" evidence="8">
    <location>
        <begin position="267"/>
        <end position="286"/>
    </location>
</feature>
<evidence type="ECO:0000313" key="9">
    <source>
        <dbReference type="EMBL" id="MBC2397986.1"/>
    </source>
</evidence>
<feature type="transmembrane region" description="Helical" evidence="8">
    <location>
        <begin position="141"/>
        <end position="159"/>
    </location>
</feature>
<gene>
    <name evidence="9" type="ORF">HGG79_09385</name>
</gene>
<feature type="transmembrane region" description="Helical" evidence="8">
    <location>
        <begin position="386"/>
        <end position="402"/>
    </location>
</feature>
<dbReference type="PIRSF" id="PIRSF002746">
    <property type="entry name" value="Gluconate_transporter"/>
    <property type="match status" value="1"/>
</dbReference>
<feature type="transmembrane region" description="Helical" evidence="8">
    <location>
        <begin position="179"/>
        <end position="198"/>
    </location>
</feature>
<feature type="transmembrane region" description="Helical" evidence="8">
    <location>
        <begin position="29"/>
        <end position="48"/>
    </location>
</feature>